<comment type="caution">
    <text evidence="2">The sequence shown here is derived from an EMBL/GenBank/DDBJ whole genome shotgun (WGS) entry which is preliminary data.</text>
</comment>
<dbReference type="Proteomes" id="UP000288805">
    <property type="component" value="Unassembled WGS sequence"/>
</dbReference>
<proteinExistence type="predicted"/>
<dbReference type="EMBL" id="QGNW01001360">
    <property type="protein sequence ID" value="RVW44163.1"/>
    <property type="molecule type" value="Genomic_DNA"/>
</dbReference>
<dbReference type="AlphaFoldDB" id="A0A438E8W9"/>
<protein>
    <submittedName>
        <fullName evidence="2">Uncharacterized protein</fullName>
    </submittedName>
</protein>
<organism evidence="2 3">
    <name type="scientific">Vitis vinifera</name>
    <name type="common">Grape</name>
    <dbReference type="NCBI Taxonomy" id="29760"/>
    <lineage>
        <taxon>Eukaryota</taxon>
        <taxon>Viridiplantae</taxon>
        <taxon>Streptophyta</taxon>
        <taxon>Embryophyta</taxon>
        <taxon>Tracheophyta</taxon>
        <taxon>Spermatophyta</taxon>
        <taxon>Magnoliopsida</taxon>
        <taxon>eudicotyledons</taxon>
        <taxon>Gunneridae</taxon>
        <taxon>Pentapetalae</taxon>
        <taxon>rosids</taxon>
        <taxon>Vitales</taxon>
        <taxon>Vitaceae</taxon>
        <taxon>Viteae</taxon>
        <taxon>Vitis</taxon>
    </lineage>
</organism>
<evidence type="ECO:0000313" key="3">
    <source>
        <dbReference type="Proteomes" id="UP000288805"/>
    </source>
</evidence>
<reference evidence="2 3" key="1">
    <citation type="journal article" date="2018" name="PLoS Genet.">
        <title>Population sequencing reveals clonal diversity and ancestral inbreeding in the grapevine cultivar Chardonnay.</title>
        <authorList>
            <person name="Roach M.J."/>
            <person name="Johnson D.L."/>
            <person name="Bohlmann J."/>
            <person name="van Vuuren H.J."/>
            <person name="Jones S.J."/>
            <person name="Pretorius I.S."/>
            <person name="Schmidt S.A."/>
            <person name="Borneman A.R."/>
        </authorList>
    </citation>
    <scope>NUCLEOTIDE SEQUENCE [LARGE SCALE GENOMIC DNA]</scope>
    <source>
        <strain evidence="3">cv. Chardonnay</strain>
        <tissue evidence="2">Leaf</tissue>
    </source>
</reference>
<accession>A0A438E8W9</accession>
<evidence type="ECO:0000256" key="1">
    <source>
        <dbReference type="SAM" id="MobiDB-lite"/>
    </source>
</evidence>
<feature type="region of interest" description="Disordered" evidence="1">
    <location>
        <begin position="125"/>
        <end position="154"/>
    </location>
</feature>
<sequence length="297" mass="33992">MENMSSPIGIQGLVGNQEAQYGFEQSWVEEFLDLNELKELRNNAYINSKIAKEKLKRWHDQLISRKDFQNDKERDFKSVVRVLKDSWQRKNQDNCIISQGMRNSWLISHGRASSARVPRDFPFQATEAPQIPPSKGGAPTSPSSPALQRKYETRRLPTTPGVTLRALRVQCDALLPRGPGLQAQASHLELYNLNARCSQHRPLRATQIAERDLSTRSYILIRRPCDSSLSSKTLMAYCRGDFYNSIIFQKELPPGMFLVDVVLCSNPFPYGIRYRGDELFWTLYSAYQRASTLARTT</sequence>
<name>A0A438E8W9_VITVI</name>
<gene>
    <name evidence="2" type="ORF">CK203_089410</name>
</gene>
<evidence type="ECO:0000313" key="2">
    <source>
        <dbReference type="EMBL" id="RVW44163.1"/>
    </source>
</evidence>